<dbReference type="InterPro" id="IPR011009">
    <property type="entry name" value="Kinase-like_dom_sf"/>
</dbReference>
<dbReference type="InterPro" id="IPR017441">
    <property type="entry name" value="Protein_kinase_ATP_BS"/>
</dbReference>
<keyword evidence="6" id="KW-1185">Reference proteome</keyword>
<reference evidence="5 6" key="1">
    <citation type="submission" date="2016-09" db="EMBL/GenBank/DDBJ databases">
        <title>The draft genome of Dichanthelium oligosanthes: A C3 panicoid grass species.</title>
        <authorList>
            <person name="Studer A.J."/>
            <person name="Schnable J.C."/>
            <person name="Brutnell T.P."/>
        </authorList>
    </citation>
    <scope>NUCLEOTIDE SEQUENCE [LARGE SCALE GENOMIC DNA]</scope>
    <source>
        <strain evidence="6">cv. Kellogg 1175</strain>
        <tissue evidence="5">Leaf</tissue>
    </source>
</reference>
<dbReference type="GO" id="GO:0005524">
    <property type="term" value="F:ATP binding"/>
    <property type="evidence" value="ECO:0007669"/>
    <property type="project" value="UniProtKB-UniRule"/>
</dbReference>
<dbReference type="Proteomes" id="UP000095767">
    <property type="component" value="Unassembled WGS sequence"/>
</dbReference>
<comment type="caution">
    <text evidence="5">The sequence shown here is derived from an EMBL/GenBank/DDBJ whole genome shotgun (WGS) entry which is preliminary data.</text>
</comment>
<dbReference type="InterPro" id="IPR045274">
    <property type="entry name" value="WAK-like"/>
</dbReference>
<dbReference type="AlphaFoldDB" id="A0A1E5UNG3"/>
<dbReference type="GO" id="GO:0005886">
    <property type="term" value="C:plasma membrane"/>
    <property type="evidence" value="ECO:0007669"/>
    <property type="project" value="TreeGrafter"/>
</dbReference>
<evidence type="ECO:0000256" key="3">
    <source>
        <dbReference type="PROSITE-ProRule" id="PRU10141"/>
    </source>
</evidence>
<dbReference type="GO" id="GO:0004674">
    <property type="term" value="F:protein serine/threonine kinase activity"/>
    <property type="evidence" value="ECO:0007669"/>
    <property type="project" value="TreeGrafter"/>
</dbReference>
<dbReference type="PANTHER" id="PTHR27005:SF363">
    <property type="entry name" value="OS07G0494300 PROTEIN"/>
    <property type="match status" value="1"/>
</dbReference>
<keyword evidence="2 3" id="KW-0067">ATP-binding</keyword>
<dbReference type="PANTHER" id="PTHR27005">
    <property type="entry name" value="WALL-ASSOCIATED RECEPTOR KINASE-LIKE 21"/>
    <property type="match status" value="1"/>
</dbReference>
<dbReference type="GO" id="GO:0007166">
    <property type="term" value="P:cell surface receptor signaling pathway"/>
    <property type="evidence" value="ECO:0007669"/>
    <property type="project" value="InterPro"/>
</dbReference>
<evidence type="ECO:0000313" key="5">
    <source>
        <dbReference type="EMBL" id="OEL14419.1"/>
    </source>
</evidence>
<dbReference type="InterPro" id="IPR001245">
    <property type="entry name" value="Ser-Thr/Tyr_kinase_cat_dom"/>
</dbReference>
<dbReference type="Gene3D" id="3.30.200.20">
    <property type="entry name" value="Phosphorylase Kinase, domain 1"/>
    <property type="match status" value="1"/>
</dbReference>
<dbReference type="EMBL" id="LWDX02070112">
    <property type="protein sequence ID" value="OEL14419.1"/>
    <property type="molecule type" value="Genomic_DNA"/>
</dbReference>
<feature type="domain" description="Protein kinase" evidence="4">
    <location>
        <begin position="45"/>
        <end position="125"/>
    </location>
</feature>
<keyword evidence="1 3" id="KW-0547">Nucleotide-binding</keyword>
<feature type="non-terminal residue" evidence="5">
    <location>
        <position position="1"/>
    </location>
</feature>
<dbReference type="STRING" id="888268.A0A1E5UNG3"/>
<dbReference type="OrthoDB" id="10045365at2759"/>
<feature type="binding site" evidence="3">
    <location>
        <position position="73"/>
    </location>
    <ligand>
        <name>ATP</name>
        <dbReference type="ChEBI" id="CHEBI:30616"/>
    </ligand>
</feature>
<dbReference type="InterPro" id="IPR000719">
    <property type="entry name" value="Prot_kinase_dom"/>
</dbReference>
<evidence type="ECO:0000256" key="2">
    <source>
        <dbReference type="ARBA" id="ARBA00022840"/>
    </source>
</evidence>
<accession>A0A1E5UNG3</accession>
<evidence type="ECO:0000313" key="6">
    <source>
        <dbReference type="Proteomes" id="UP000095767"/>
    </source>
</evidence>
<dbReference type="SUPFAM" id="SSF56112">
    <property type="entry name" value="Protein kinase-like (PK-like)"/>
    <property type="match status" value="1"/>
</dbReference>
<dbReference type="PROSITE" id="PS00107">
    <property type="entry name" value="PROTEIN_KINASE_ATP"/>
    <property type="match status" value="1"/>
</dbReference>
<dbReference type="Pfam" id="PF07714">
    <property type="entry name" value="PK_Tyr_Ser-Thr"/>
    <property type="match status" value="1"/>
</dbReference>
<dbReference type="FunFam" id="3.30.200.20:FF:000337">
    <property type="entry name" value="Wall-associated receptor kinase 3"/>
    <property type="match status" value="1"/>
</dbReference>
<proteinExistence type="predicted"/>
<protein>
    <recommendedName>
        <fullName evidence="4">Protein kinase domain-containing protein</fullName>
    </recommendedName>
</protein>
<gene>
    <name evidence="5" type="ORF">BAE44_0024562</name>
</gene>
<organism evidence="5 6">
    <name type="scientific">Dichanthelium oligosanthes</name>
    <dbReference type="NCBI Taxonomy" id="888268"/>
    <lineage>
        <taxon>Eukaryota</taxon>
        <taxon>Viridiplantae</taxon>
        <taxon>Streptophyta</taxon>
        <taxon>Embryophyta</taxon>
        <taxon>Tracheophyta</taxon>
        <taxon>Spermatophyta</taxon>
        <taxon>Magnoliopsida</taxon>
        <taxon>Liliopsida</taxon>
        <taxon>Poales</taxon>
        <taxon>Poaceae</taxon>
        <taxon>PACMAD clade</taxon>
        <taxon>Panicoideae</taxon>
        <taxon>Panicodae</taxon>
        <taxon>Paniceae</taxon>
        <taxon>Dichantheliinae</taxon>
        <taxon>Dichanthelium</taxon>
    </lineage>
</organism>
<sequence>LRDMEDQHQKLRIFFSESAAAVLERAGSDLNIRCSTEKQIERVTDNYSNVLGRGGFSIVYKGKLDDGRPVAVKRYSFSGQKKEFTKVIIQSQFSHRNIVRLMGCCVEADASILVTEIVPSGNLAL</sequence>
<evidence type="ECO:0000256" key="1">
    <source>
        <dbReference type="ARBA" id="ARBA00022741"/>
    </source>
</evidence>
<dbReference type="PROSITE" id="PS50011">
    <property type="entry name" value="PROTEIN_KINASE_DOM"/>
    <property type="match status" value="1"/>
</dbReference>
<name>A0A1E5UNG3_9POAL</name>
<evidence type="ECO:0000259" key="4">
    <source>
        <dbReference type="PROSITE" id="PS50011"/>
    </source>
</evidence>